<sequence length="418" mass="48083">MGLKDLLGLKESDEKKLREGLAQLRALNDHLSSTYSLRSDLRDLTDNRHTVSSLLQGELDKIKAHQQSLINKTNELSQLKAKLDESLIAIEKIQSVLANDENGSSIYSRILDVTNEDNLDILEVESEKIHTAYSQLFDRNGEDTSKVDRVNYVIDKILDQYDKLFDELNDNDETKVKEYERKINELVAYYDDLFISDDPDNKSKNEQINFQLSRVQNFYDKIYGNEEKNITALSEDLDKRLENLKNVEERAKSVIGLSSEAGLAGGFVIKGKEAKKGQFISIIVFVLVVLAIFGFNFYLFDKSDFLNMKWDTFLFKLLINAPLIWIATIANINLNRFSKLEQEYSHKEALAKSYERYKTEIQELEKLGVTGSEELKLKLLEINLEAFKVNPAEHSDKAKPDFSIWDLVKKKEDEKPSE</sequence>
<dbReference type="OrthoDB" id="1431451at2"/>
<accession>A0A217EHQ5</accession>
<feature type="transmembrane region" description="Helical" evidence="1">
    <location>
        <begin position="279"/>
        <end position="300"/>
    </location>
</feature>
<gene>
    <name evidence="2" type="ORF">SAMN05444584_1987</name>
</gene>
<keyword evidence="1" id="KW-1133">Transmembrane helix</keyword>
<dbReference type="RefSeq" id="WP_088824181.1">
    <property type="nucleotide sequence ID" value="NZ_FZLN01000004.1"/>
</dbReference>
<proteinExistence type="predicted"/>
<dbReference type="AlphaFoldDB" id="A0A217EHQ5"/>
<organism evidence="2 3">
    <name type="scientific">Acinetobacter apis</name>
    <dbReference type="NCBI Taxonomy" id="1229165"/>
    <lineage>
        <taxon>Bacteria</taxon>
        <taxon>Pseudomonadati</taxon>
        <taxon>Pseudomonadota</taxon>
        <taxon>Gammaproteobacteria</taxon>
        <taxon>Moraxellales</taxon>
        <taxon>Moraxellaceae</taxon>
        <taxon>Acinetobacter</taxon>
    </lineage>
</organism>
<reference evidence="3" key="1">
    <citation type="submission" date="2017-06" db="EMBL/GenBank/DDBJ databases">
        <authorList>
            <person name="Varghese N."/>
            <person name="Submissions S."/>
        </authorList>
    </citation>
    <scope>NUCLEOTIDE SEQUENCE [LARGE SCALE GENOMIC DNA]</scope>
    <source>
        <strain evidence="3">ANC 5114</strain>
    </source>
</reference>
<evidence type="ECO:0000313" key="2">
    <source>
        <dbReference type="EMBL" id="SNQ30008.1"/>
    </source>
</evidence>
<keyword evidence="1" id="KW-0812">Transmembrane</keyword>
<evidence type="ECO:0000313" key="3">
    <source>
        <dbReference type="Proteomes" id="UP000243463"/>
    </source>
</evidence>
<keyword evidence="1" id="KW-0472">Membrane</keyword>
<keyword evidence="3" id="KW-1185">Reference proteome</keyword>
<dbReference type="EMBL" id="FZLN01000004">
    <property type="protein sequence ID" value="SNQ30008.1"/>
    <property type="molecule type" value="Genomic_DNA"/>
</dbReference>
<feature type="transmembrane region" description="Helical" evidence="1">
    <location>
        <begin position="312"/>
        <end position="334"/>
    </location>
</feature>
<name>A0A217EHQ5_9GAMM</name>
<protein>
    <submittedName>
        <fullName evidence="2">Uncharacterized protein</fullName>
    </submittedName>
</protein>
<dbReference type="Proteomes" id="UP000243463">
    <property type="component" value="Unassembled WGS sequence"/>
</dbReference>
<evidence type="ECO:0000256" key="1">
    <source>
        <dbReference type="SAM" id="Phobius"/>
    </source>
</evidence>